<keyword evidence="5" id="KW-1185">Reference proteome</keyword>
<evidence type="ECO:0000256" key="1">
    <source>
        <dbReference type="ARBA" id="ARBA00007447"/>
    </source>
</evidence>
<dbReference type="GO" id="GO:0004190">
    <property type="term" value="F:aspartic-type endopeptidase activity"/>
    <property type="evidence" value="ECO:0007669"/>
    <property type="project" value="InterPro"/>
</dbReference>
<evidence type="ECO:0000313" key="4">
    <source>
        <dbReference type="EMBL" id="TFL04484.1"/>
    </source>
</evidence>
<keyword evidence="2" id="KW-0472">Membrane</keyword>
<comment type="similarity">
    <text evidence="1">Belongs to the peptidase A1 family.</text>
</comment>
<dbReference type="AlphaFoldDB" id="A0A5C3R196"/>
<feature type="transmembrane region" description="Helical" evidence="2">
    <location>
        <begin position="406"/>
        <end position="428"/>
    </location>
</feature>
<evidence type="ECO:0000259" key="3">
    <source>
        <dbReference type="PROSITE" id="PS51767"/>
    </source>
</evidence>
<evidence type="ECO:0000256" key="2">
    <source>
        <dbReference type="SAM" id="Phobius"/>
    </source>
</evidence>
<reference evidence="4 5" key="1">
    <citation type="journal article" date="2019" name="Nat. Ecol. Evol.">
        <title>Megaphylogeny resolves global patterns of mushroom evolution.</title>
        <authorList>
            <person name="Varga T."/>
            <person name="Krizsan K."/>
            <person name="Foldi C."/>
            <person name="Dima B."/>
            <person name="Sanchez-Garcia M."/>
            <person name="Sanchez-Ramirez S."/>
            <person name="Szollosi G.J."/>
            <person name="Szarkandi J.G."/>
            <person name="Papp V."/>
            <person name="Albert L."/>
            <person name="Andreopoulos W."/>
            <person name="Angelini C."/>
            <person name="Antonin V."/>
            <person name="Barry K.W."/>
            <person name="Bougher N.L."/>
            <person name="Buchanan P."/>
            <person name="Buyck B."/>
            <person name="Bense V."/>
            <person name="Catcheside P."/>
            <person name="Chovatia M."/>
            <person name="Cooper J."/>
            <person name="Damon W."/>
            <person name="Desjardin D."/>
            <person name="Finy P."/>
            <person name="Geml J."/>
            <person name="Haridas S."/>
            <person name="Hughes K."/>
            <person name="Justo A."/>
            <person name="Karasinski D."/>
            <person name="Kautmanova I."/>
            <person name="Kiss B."/>
            <person name="Kocsube S."/>
            <person name="Kotiranta H."/>
            <person name="LaButti K.M."/>
            <person name="Lechner B.E."/>
            <person name="Liimatainen K."/>
            <person name="Lipzen A."/>
            <person name="Lukacs Z."/>
            <person name="Mihaltcheva S."/>
            <person name="Morgado L.N."/>
            <person name="Niskanen T."/>
            <person name="Noordeloos M.E."/>
            <person name="Ohm R.A."/>
            <person name="Ortiz-Santana B."/>
            <person name="Ovrebo C."/>
            <person name="Racz N."/>
            <person name="Riley R."/>
            <person name="Savchenko A."/>
            <person name="Shiryaev A."/>
            <person name="Soop K."/>
            <person name="Spirin V."/>
            <person name="Szebenyi C."/>
            <person name="Tomsovsky M."/>
            <person name="Tulloss R.E."/>
            <person name="Uehling J."/>
            <person name="Grigoriev I.V."/>
            <person name="Vagvolgyi C."/>
            <person name="Papp T."/>
            <person name="Martin F.M."/>
            <person name="Miettinen O."/>
            <person name="Hibbett D.S."/>
            <person name="Nagy L.G."/>
        </authorList>
    </citation>
    <scope>NUCLEOTIDE SEQUENCE [LARGE SCALE GENOMIC DNA]</scope>
    <source>
        <strain evidence="4 5">CBS 309.79</strain>
    </source>
</reference>
<dbReference type="Proteomes" id="UP000305067">
    <property type="component" value="Unassembled WGS sequence"/>
</dbReference>
<gene>
    <name evidence="4" type="ORF">BDV98DRAFT_502286</name>
</gene>
<dbReference type="EMBL" id="ML178818">
    <property type="protein sequence ID" value="TFL04484.1"/>
    <property type="molecule type" value="Genomic_DNA"/>
</dbReference>
<protein>
    <submittedName>
        <fullName evidence="4">Aspartic peptidase domain-containing protein</fullName>
    </submittedName>
</protein>
<dbReference type="STRING" id="1884261.A0A5C3R196"/>
<dbReference type="InterPro" id="IPR001461">
    <property type="entry name" value="Aspartic_peptidase_A1"/>
</dbReference>
<keyword evidence="2" id="KW-0812">Transmembrane</keyword>
<organism evidence="4 5">
    <name type="scientific">Pterulicium gracile</name>
    <dbReference type="NCBI Taxonomy" id="1884261"/>
    <lineage>
        <taxon>Eukaryota</taxon>
        <taxon>Fungi</taxon>
        <taxon>Dikarya</taxon>
        <taxon>Basidiomycota</taxon>
        <taxon>Agaricomycotina</taxon>
        <taxon>Agaricomycetes</taxon>
        <taxon>Agaricomycetidae</taxon>
        <taxon>Agaricales</taxon>
        <taxon>Pleurotineae</taxon>
        <taxon>Pterulaceae</taxon>
        <taxon>Pterulicium</taxon>
    </lineage>
</organism>
<evidence type="ECO:0000313" key="5">
    <source>
        <dbReference type="Proteomes" id="UP000305067"/>
    </source>
</evidence>
<dbReference type="Pfam" id="PF00026">
    <property type="entry name" value="Asp"/>
    <property type="match status" value="1"/>
</dbReference>
<dbReference type="InterPro" id="IPR021109">
    <property type="entry name" value="Peptidase_aspartic_dom_sf"/>
</dbReference>
<dbReference type="PROSITE" id="PS51767">
    <property type="entry name" value="PEPTIDASE_A1"/>
    <property type="match status" value="1"/>
</dbReference>
<proteinExistence type="inferred from homology"/>
<dbReference type="OrthoDB" id="15189at2759"/>
<keyword evidence="2" id="KW-1133">Transmembrane helix</keyword>
<feature type="domain" description="Peptidase A1" evidence="3">
    <location>
        <begin position="1"/>
        <end position="337"/>
    </location>
</feature>
<dbReference type="PANTHER" id="PTHR47966">
    <property type="entry name" value="BETA-SITE APP-CLEAVING ENZYME, ISOFORM A-RELATED"/>
    <property type="match status" value="1"/>
</dbReference>
<accession>A0A5C3R196</accession>
<dbReference type="InterPro" id="IPR033121">
    <property type="entry name" value="PEPTIDASE_A1"/>
</dbReference>
<name>A0A5C3R196_9AGAR</name>
<dbReference type="GO" id="GO:0006508">
    <property type="term" value="P:proteolysis"/>
    <property type="evidence" value="ECO:0007669"/>
    <property type="project" value="InterPro"/>
</dbReference>
<sequence length="434" mass="46063">MIDSGSSDLWVSGPISNSVEINNGEEVAIKYAVGEASGPIKVAVMEFAGYTIQNQAYIDVNTTVGPEGTGLLGIGPSSGSVVKSVVPPPTGNTVLGNIFSASESDSVARFMTILLGRTPDHTRSYYPGEMTIGELLPGYEAIVDQPKLGITEIQDSKRKMGQHVQVLLDKDGFTAPDGVAISTSSLLSSSSEPDRLTVIFDTGFTLPQVPPHVAEEIYSSLPGAQLTKLRGIGYVWAVSCQQEVNVSLSLGGQVIRMHPLDVTIDPTKFNFGLEMEKNGIKDANGNKACVGTLQPFSFKKGNDPTYDAILGMSFLRNTYMLVNYGDLVNENGTSSISENATTTEPYIQLLPLTTDAARAHTEFVNVRLGGIDTTVPIVQGSFHHREGPKPVGSGRGVVHDAKVSGIIAGCIGAGAVATFVGILGLMMWKRKGKR</sequence>
<dbReference type="PANTHER" id="PTHR47966:SF51">
    <property type="entry name" value="BETA-SITE APP-CLEAVING ENZYME, ISOFORM A-RELATED"/>
    <property type="match status" value="1"/>
</dbReference>
<dbReference type="SUPFAM" id="SSF50630">
    <property type="entry name" value="Acid proteases"/>
    <property type="match status" value="1"/>
</dbReference>
<dbReference type="Gene3D" id="2.40.70.10">
    <property type="entry name" value="Acid Proteases"/>
    <property type="match status" value="2"/>
</dbReference>